<gene>
    <name evidence="1" type="ORF">N3K66_004991</name>
</gene>
<reference evidence="1" key="1">
    <citation type="submission" date="2022-10" db="EMBL/GenBank/DDBJ databases">
        <title>Complete Genome of Trichothecium roseum strain YXFP-22015, a Plant Pathogen Isolated from Citrus.</title>
        <authorList>
            <person name="Wang Y."/>
            <person name="Zhu L."/>
        </authorList>
    </citation>
    <scope>NUCLEOTIDE SEQUENCE</scope>
    <source>
        <strain evidence="1">YXFP-22015</strain>
    </source>
</reference>
<sequence length="292" mass="33342">MKPFIPRLHLFEIDDQAWFPPVLRRRVQDTLATTWNMSLPIVQAISPARMVARLLIRELGSKLPQYRFVDFCAGAGGPTPTIEKEINGHLTRLGEEPVDFVLTDIHPNVPSWQRFAGGNPRISWVDEPVDASRAPSQLTTKKAGDKKLMRLFHLAFHHFDDPLAKDILKNTVETSEGFAIFELQDRSFASFIADTLLPIGVMLASPFYALKWRSPATFIFTWIIPILPFVLVFDGYVSSLRTREPEEVEALLRSCGADTSEWEMKSGRDIHLWPVGYVNWIVCRPIDREDRQ</sequence>
<evidence type="ECO:0000313" key="2">
    <source>
        <dbReference type="Proteomes" id="UP001163324"/>
    </source>
</evidence>
<comment type="caution">
    <text evidence="1">The sequence shown here is derived from an EMBL/GenBank/DDBJ whole genome shotgun (WGS) entry which is preliminary data.</text>
</comment>
<keyword evidence="2" id="KW-1185">Reference proteome</keyword>
<organism evidence="1 2">
    <name type="scientific">Trichothecium roseum</name>
    <dbReference type="NCBI Taxonomy" id="47278"/>
    <lineage>
        <taxon>Eukaryota</taxon>
        <taxon>Fungi</taxon>
        <taxon>Dikarya</taxon>
        <taxon>Ascomycota</taxon>
        <taxon>Pezizomycotina</taxon>
        <taxon>Sordariomycetes</taxon>
        <taxon>Hypocreomycetidae</taxon>
        <taxon>Hypocreales</taxon>
        <taxon>Hypocreales incertae sedis</taxon>
        <taxon>Trichothecium</taxon>
    </lineage>
</organism>
<proteinExistence type="predicted"/>
<dbReference type="EMBL" id="CM047943">
    <property type="protein sequence ID" value="KAI9900729.1"/>
    <property type="molecule type" value="Genomic_DNA"/>
</dbReference>
<dbReference type="Proteomes" id="UP001163324">
    <property type="component" value="Chromosome 4"/>
</dbReference>
<protein>
    <submittedName>
        <fullName evidence="1">Uncharacterized protein</fullName>
    </submittedName>
</protein>
<accession>A0ACC0V2R0</accession>
<name>A0ACC0V2R0_9HYPO</name>
<evidence type="ECO:0000313" key="1">
    <source>
        <dbReference type="EMBL" id="KAI9900729.1"/>
    </source>
</evidence>